<comment type="similarity">
    <text evidence="2 9">Belongs to the V-ATPase 116 kDa subunit family.</text>
</comment>
<comment type="subcellular location">
    <subcellularLocation>
        <location evidence="1">Membrane</location>
        <topology evidence="1">Multi-pass membrane protein</topology>
    </subcellularLocation>
</comment>
<gene>
    <name evidence="11" type="ORF">M0813_13197</name>
</gene>
<dbReference type="PANTHER" id="PTHR11629:SF63">
    <property type="entry name" value="V-TYPE PROTON ATPASE SUBUNIT A"/>
    <property type="match status" value="1"/>
</dbReference>
<feature type="compositionally biased region" description="Low complexity" evidence="10">
    <location>
        <begin position="154"/>
        <end position="170"/>
    </location>
</feature>
<dbReference type="EMBL" id="JAOAOG010000028">
    <property type="protein sequence ID" value="KAJ6253780.1"/>
    <property type="molecule type" value="Genomic_DNA"/>
</dbReference>
<accession>A0ABQ8ZAP8</accession>
<keyword evidence="5 9" id="KW-0375">Hydrogen ion transport</keyword>
<evidence type="ECO:0000256" key="10">
    <source>
        <dbReference type="SAM" id="MobiDB-lite"/>
    </source>
</evidence>
<evidence type="ECO:0000256" key="9">
    <source>
        <dbReference type="RuleBase" id="RU361189"/>
    </source>
</evidence>
<evidence type="ECO:0000256" key="4">
    <source>
        <dbReference type="ARBA" id="ARBA00022692"/>
    </source>
</evidence>
<dbReference type="InterPro" id="IPR026028">
    <property type="entry name" value="V-type_ATPase_116kDa_su_euka"/>
</dbReference>
<feature type="transmembrane region" description="Helical" evidence="9">
    <location>
        <begin position="580"/>
        <end position="600"/>
    </location>
</feature>
<keyword evidence="3 9" id="KW-0813">Transport</keyword>
<evidence type="ECO:0000256" key="7">
    <source>
        <dbReference type="ARBA" id="ARBA00023065"/>
    </source>
</evidence>
<comment type="function">
    <text evidence="9">Essential component of the vacuolar proton pump (V-ATPase), a multimeric enzyme that catalyzes the translocation of protons across the membranes. Required for assembly and activity of the V-ATPase.</text>
</comment>
<sequence length="857" mass="99903">MSFYFRSEEMQLVQLLIKQETAYPLIKSLGQLSAIQFLDLNAGKPNILRDYHNDVKKFDKLERTVRKFEAVTIGLPEPPKDANYLLQSEDNDNIENGSIDAIEEEILENSIKLNDLVENEQNLKRRWFELIEFQHNLETVKKYLKDKAFNQDKNSNSSSSSGSGSDSTSSELNANKLNSDEDLIELDEFKKDKTNNDKEQSTKIDQKKIEAIDSTNIYDQYLKFSIVTGTISTESRGRVEKLLWRGTKGNAYVSFWDITDPIYNPVKKQNEFRTVFVVYYSGDFLRNRITKIVESFNAKVFNVASTDEERKEQLDDVKTQLSDLKTTLSQTKVFMNKFQKFLQVRIIPWYRRILIEKATYHTLNMLSKDSNKQYLVAKGWVRLSKLESFREVINGDEDEFGENGTILNTLDNEEGLIEPTYIDCKEYQESTQKLVSSFFIPKYREINPAPIMLVTFPFLFSVMFSDLGHGILLTLFALFLFKTYDAYKVSHLHSLIQMFYDARHLILTMGISSCFIGIMYNEFFAAPMHLFNSCWEPDKNSTLSYNLRYEHCTYPFGVDPEWANKSNWLIFFNSFKMKNAVVFGFFQVTLGMIIALINCIYKKKYLEIFFDVIPRIIVLFASTGYMCFLIIYKWGIDWSTRKGQEGGIKIITTLIDLAFGFGKVDDDSAFFYNQESLQKTLVAFIFIGIIVLWFALPIIKFFQMRRKNKLYTLGEIEYEDFEKFKSKYTGFTDLFVNQSIIAMEFALGILSNTASYTRLWALSLSHSELSAIFWDKLIMYPLSTNVPGFLVITFFFWVGFTLFVLMMSEGLSAFLHTLRLHWIEFFSKFVDDENGIEFRPFSFKLSFQNNSEFEDEI</sequence>
<keyword evidence="8 9" id="KW-0472">Membrane</keyword>
<evidence type="ECO:0000313" key="12">
    <source>
        <dbReference type="Proteomes" id="UP001150062"/>
    </source>
</evidence>
<keyword evidence="6 9" id="KW-1133">Transmembrane helix</keyword>
<evidence type="ECO:0000256" key="6">
    <source>
        <dbReference type="ARBA" id="ARBA00022989"/>
    </source>
</evidence>
<evidence type="ECO:0000256" key="5">
    <source>
        <dbReference type="ARBA" id="ARBA00022781"/>
    </source>
</evidence>
<proteinExistence type="inferred from homology"/>
<dbReference type="InterPro" id="IPR002490">
    <property type="entry name" value="V-ATPase_116kDa_su"/>
</dbReference>
<organism evidence="11 12">
    <name type="scientific">Anaeramoeba flamelloides</name>
    <dbReference type="NCBI Taxonomy" id="1746091"/>
    <lineage>
        <taxon>Eukaryota</taxon>
        <taxon>Metamonada</taxon>
        <taxon>Anaeramoebidae</taxon>
        <taxon>Anaeramoeba</taxon>
    </lineage>
</organism>
<evidence type="ECO:0000256" key="1">
    <source>
        <dbReference type="ARBA" id="ARBA00004141"/>
    </source>
</evidence>
<evidence type="ECO:0000256" key="3">
    <source>
        <dbReference type="ARBA" id="ARBA00022448"/>
    </source>
</evidence>
<keyword evidence="12" id="KW-1185">Reference proteome</keyword>
<dbReference type="PIRSF" id="PIRSF001293">
    <property type="entry name" value="ATP6V0A1"/>
    <property type="match status" value="1"/>
</dbReference>
<reference evidence="11" key="1">
    <citation type="submission" date="2022-08" db="EMBL/GenBank/DDBJ databases">
        <title>Novel sulfate-reducing endosymbionts in the free-living metamonad Anaeramoeba.</title>
        <authorList>
            <person name="Jerlstrom-Hultqvist J."/>
            <person name="Cepicka I."/>
            <person name="Gallot-Lavallee L."/>
            <person name="Salas-Leiva D."/>
            <person name="Curtis B.A."/>
            <person name="Zahonova K."/>
            <person name="Pipaliya S."/>
            <person name="Dacks J."/>
            <person name="Roger A.J."/>
        </authorList>
    </citation>
    <scope>NUCLEOTIDE SEQUENCE</scope>
    <source>
        <strain evidence="11">Schooner1</strain>
    </source>
</reference>
<keyword evidence="4 9" id="KW-0812">Transmembrane</keyword>
<protein>
    <recommendedName>
        <fullName evidence="9">V-type proton ATPase subunit a</fullName>
    </recommendedName>
</protein>
<feature type="transmembrane region" description="Helical" evidence="9">
    <location>
        <begin position="681"/>
        <end position="702"/>
    </location>
</feature>
<feature type="transmembrane region" description="Helical" evidence="9">
    <location>
        <begin position="612"/>
        <end position="632"/>
    </location>
</feature>
<evidence type="ECO:0000256" key="8">
    <source>
        <dbReference type="ARBA" id="ARBA00023136"/>
    </source>
</evidence>
<keyword evidence="7 9" id="KW-0406">Ion transport</keyword>
<dbReference type="PANTHER" id="PTHR11629">
    <property type="entry name" value="VACUOLAR PROTON ATPASES"/>
    <property type="match status" value="1"/>
</dbReference>
<comment type="caution">
    <text evidence="11">The sequence shown here is derived from an EMBL/GenBank/DDBJ whole genome shotgun (WGS) entry which is preliminary data.</text>
</comment>
<evidence type="ECO:0000256" key="2">
    <source>
        <dbReference type="ARBA" id="ARBA00009904"/>
    </source>
</evidence>
<feature type="region of interest" description="Disordered" evidence="10">
    <location>
        <begin position="150"/>
        <end position="177"/>
    </location>
</feature>
<feature type="transmembrane region" description="Helical" evidence="9">
    <location>
        <begin position="458"/>
        <end position="481"/>
    </location>
</feature>
<name>A0ABQ8ZAP8_9EUKA</name>
<feature type="transmembrane region" description="Helical" evidence="9">
    <location>
        <begin position="786"/>
        <end position="806"/>
    </location>
</feature>
<dbReference type="Proteomes" id="UP001150062">
    <property type="component" value="Unassembled WGS sequence"/>
</dbReference>
<feature type="transmembrane region" description="Helical" evidence="9">
    <location>
        <begin position="502"/>
        <end position="520"/>
    </location>
</feature>
<dbReference type="Pfam" id="PF01496">
    <property type="entry name" value="V_ATPase_I"/>
    <property type="match status" value="1"/>
</dbReference>
<evidence type="ECO:0000313" key="11">
    <source>
        <dbReference type="EMBL" id="KAJ6253780.1"/>
    </source>
</evidence>